<dbReference type="Proteomes" id="UP000441523">
    <property type="component" value="Unassembled WGS sequence"/>
</dbReference>
<dbReference type="InterPro" id="IPR039430">
    <property type="entry name" value="Thymidylate_kin-like_dom"/>
</dbReference>
<proteinExistence type="inferred from homology"/>
<evidence type="ECO:0000256" key="13">
    <source>
        <dbReference type="SAM" id="MobiDB-lite"/>
    </source>
</evidence>
<dbReference type="CDD" id="cd01672">
    <property type="entry name" value="TMPK"/>
    <property type="match status" value="1"/>
</dbReference>
<evidence type="ECO:0000256" key="7">
    <source>
        <dbReference type="ARBA" id="ARBA00022777"/>
    </source>
</evidence>
<evidence type="ECO:0000256" key="3">
    <source>
        <dbReference type="ARBA" id="ARBA00017144"/>
    </source>
</evidence>
<sequence length="355" mass="37784">MGLPRLRAAPGLQRRRDRGGGLGLRRREGQRDPRGQEAGAPPAAAGLGRADLGACRLPGAAHRTGGAGPRDRPPAHHAGRHRGPRSAPLRGRDGGGGHDPAARARCRARGRHRPVPARLRQGQQPLVKAVPPAGVFITFEGGEGAGKSTQVARLARHLRERSGREVVSTREPGGSARAEEIREALLAGLAKPYGPFAEALLFTAARIDHLDRLIRPALRRGEIVLCDRFADSTRAYQGAAGGLDARTVRALERVAVGETRPDLTLILDLPPEAGLARARARAGEGAPDRFEAEALGFHARLRAGFRAIAEAEPDRCALIDAAHEPDAVEAEIRAVVEARLPSLFRNATESRHDAA</sequence>
<keyword evidence="6 12" id="KW-0547">Nucleotide-binding</keyword>
<dbReference type="HAMAP" id="MF_00165">
    <property type="entry name" value="Thymidylate_kinase"/>
    <property type="match status" value="1"/>
</dbReference>
<feature type="binding site" evidence="12">
    <location>
        <begin position="141"/>
        <end position="148"/>
    </location>
    <ligand>
        <name>ATP</name>
        <dbReference type="ChEBI" id="CHEBI:30616"/>
    </ligand>
</feature>
<keyword evidence="5 12" id="KW-0545">Nucleotide biosynthesis</keyword>
<dbReference type="EC" id="2.7.4.9" evidence="2 12"/>
<dbReference type="GO" id="GO:0005524">
    <property type="term" value="F:ATP binding"/>
    <property type="evidence" value="ECO:0007669"/>
    <property type="project" value="UniProtKB-UniRule"/>
</dbReference>
<dbReference type="PROSITE" id="PS01331">
    <property type="entry name" value="THYMIDYLATE_KINASE"/>
    <property type="match status" value="1"/>
</dbReference>
<dbReference type="InterPro" id="IPR018094">
    <property type="entry name" value="Thymidylate_kinase"/>
</dbReference>
<evidence type="ECO:0000256" key="1">
    <source>
        <dbReference type="ARBA" id="ARBA00009776"/>
    </source>
</evidence>
<dbReference type="AlphaFoldDB" id="A0A6N6MP66"/>
<evidence type="ECO:0000256" key="4">
    <source>
        <dbReference type="ARBA" id="ARBA00022679"/>
    </source>
</evidence>
<dbReference type="EMBL" id="VZZJ01000009">
    <property type="protein sequence ID" value="KAB1073145.1"/>
    <property type="molecule type" value="Genomic_DNA"/>
</dbReference>
<evidence type="ECO:0000256" key="2">
    <source>
        <dbReference type="ARBA" id="ARBA00012980"/>
    </source>
</evidence>
<evidence type="ECO:0000256" key="11">
    <source>
        <dbReference type="ARBA" id="ARBA00057735"/>
    </source>
</evidence>
<dbReference type="PANTHER" id="PTHR10344:SF4">
    <property type="entry name" value="UMP-CMP KINASE 2, MITOCHONDRIAL"/>
    <property type="match status" value="1"/>
</dbReference>
<feature type="domain" description="Thymidylate kinase-like" evidence="14">
    <location>
        <begin position="139"/>
        <end position="332"/>
    </location>
</feature>
<dbReference type="Gene3D" id="3.40.50.300">
    <property type="entry name" value="P-loop containing nucleotide triphosphate hydrolases"/>
    <property type="match status" value="1"/>
</dbReference>
<evidence type="ECO:0000313" key="15">
    <source>
        <dbReference type="EMBL" id="KAB1073145.1"/>
    </source>
</evidence>
<keyword evidence="4 12" id="KW-0808">Transferase</keyword>
<comment type="function">
    <text evidence="11 12">Phosphorylation of dTMP to form dTDP in both de novo and salvage pathways of dTTP synthesis.</text>
</comment>
<evidence type="ECO:0000256" key="8">
    <source>
        <dbReference type="ARBA" id="ARBA00022840"/>
    </source>
</evidence>
<keyword evidence="16" id="KW-1185">Reference proteome</keyword>
<evidence type="ECO:0000256" key="6">
    <source>
        <dbReference type="ARBA" id="ARBA00022741"/>
    </source>
</evidence>
<evidence type="ECO:0000259" key="14">
    <source>
        <dbReference type="Pfam" id="PF02223"/>
    </source>
</evidence>
<dbReference type="InterPro" id="IPR018095">
    <property type="entry name" value="Thymidylate_kin_CS"/>
</dbReference>
<feature type="compositionally biased region" description="Basic and acidic residues" evidence="13">
    <location>
        <begin position="90"/>
        <end position="102"/>
    </location>
</feature>
<comment type="caution">
    <text evidence="15">The sequence shown here is derived from an EMBL/GenBank/DDBJ whole genome shotgun (WGS) entry which is preliminary data.</text>
</comment>
<dbReference type="Pfam" id="PF02223">
    <property type="entry name" value="Thymidylate_kin"/>
    <property type="match status" value="1"/>
</dbReference>
<dbReference type="InterPro" id="IPR027417">
    <property type="entry name" value="P-loop_NTPase"/>
</dbReference>
<feature type="compositionally biased region" description="Basic residues" evidence="13">
    <location>
        <begin position="75"/>
        <end position="84"/>
    </location>
</feature>
<evidence type="ECO:0000256" key="12">
    <source>
        <dbReference type="HAMAP-Rule" id="MF_00165"/>
    </source>
</evidence>
<evidence type="ECO:0000256" key="9">
    <source>
        <dbReference type="ARBA" id="ARBA00029962"/>
    </source>
</evidence>
<dbReference type="FunFam" id="3.40.50.300:FF:000225">
    <property type="entry name" value="Thymidylate kinase"/>
    <property type="match status" value="1"/>
</dbReference>
<comment type="catalytic activity">
    <reaction evidence="10 12">
        <text>dTMP + ATP = dTDP + ADP</text>
        <dbReference type="Rhea" id="RHEA:13517"/>
        <dbReference type="ChEBI" id="CHEBI:30616"/>
        <dbReference type="ChEBI" id="CHEBI:58369"/>
        <dbReference type="ChEBI" id="CHEBI:63528"/>
        <dbReference type="ChEBI" id="CHEBI:456216"/>
        <dbReference type="EC" id="2.7.4.9"/>
    </reaction>
</comment>
<protein>
    <recommendedName>
        <fullName evidence="3 12">Thymidylate kinase</fullName>
        <ecNumber evidence="2 12">2.7.4.9</ecNumber>
    </recommendedName>
    <alternativeName>
        <fullName evidence="9 12">dTMP kinase</fullName>
    </alternativeName>
</protein>
<dbReference type="GO" id="GO:0005829">
    <property type="term" value="C:cytosol"/>
    <property type="evidence" value="ECO:0007669"/>
    <property type="project" value="TreeGrafter"/>
</dbReference>
<feature type="region of interest" description="Disordered" evidence="13">
    <location>
        <begin position="1"/>
        <end position="119"/>
    </location>
</feature>
<dbReference type="GO" id="GO:0006233">
    <property type="term" value="P:dTDP biosynthetic process"/>
    <property type="evidence" value="ECO:0007669"/>
    <property type="project" value="InterPro"/>
</dbReference>
<evidence type="ECO:0000256" key="5">
    <source>
        <dbReference type="ARBA" id="ARBA00022727"/>
    </source>
</evidence>
<dbReference type="GO" id="GO:0004798">
    <property type="term" value="F:dTMP kinase activity"/>
    <property type="evidence" value="ECO:0007669"/>
    <property type="project" value="UniProtKB-UniRule"/>
</dbReference>
<evidence type="ECO:0000313" key="16">
    <source>
        <dbReference type="Proteomes" id="UP000441523"/>
    </source>
</evidence>
<keyword evidence="7 12" id="KW-0418">Kinase</keyword>
<accession>A0A6N6MP66</accession>
<dbReference type="PANTHER" id="PTHR10344">
    <property type="entry name" value="THYMIDYLATE KINASE"/>
    <property type="match status" value="1"/>
</dbReference>
<feature type="compositionally biased region" description="Basic residues" evidence="13">
    <location>
        <begin position="104"/>
        <end position="115"/>
    </location>
</feature>
<dbReference type="GO" id="GO:0006235">
    <property type="term" value="P:dTTP biosynthetic process"/>
    <property type="evidence" value="ECO:0007669"/>
    <property type="project" value="UniProtKB-UniRule"/>
</dbReference>
<gene>
    <name evidence="12" type="primary">tmk</name>
    <name evidence="15" type="ORF">F6X51_12375</name>
</gene>
<reference evidence="15 16" key="1">
    <citation type="submission" date="2019-09" db="EMBL/GenBank/DDBJ databases">
        <title>YIM 132548 draft genome.</title>
        <authorList>
            <person name="Jiang L."/>
        </authorList>
    </citation>
    <scope>NUCLEOTIDE SEQUENCE [LARGE SCALE GENOMIC DNA]</scope>
    <source>
        <strain evidence="15 16">YIM 132548</strain>
    </source>
</reference>
<feature type="compositionally biased region" description="Low complexity" evidence="13">
    <location>
        <begin position="36"/>
        <end position="57"/>
    </location>
</feature>
<name>A0A6N6MP66_9HYPH</name>
<comment type="similarity">
    <text evidence="1 12">Belongs to the thymidylate kinase family.</text>
</comment>
<dbReference type="NCBIfam" id="TIGR00041">
    <property type="entry name" value="DTMP_kinase"/>
    <property type="match status" value="1"/>
</dbReference>
<evidence type="ECO:0000256" key="10">
    <source>
        <dbReference type="ARBA" id="ARBA00048743"/>
    </source>
</evidence>
<feature type="compositionally biased region" description="Basic and acidic residues" evidence="13">
    <location>
        <begin position="25"/>
        <end position="35"/>
    </location>
</feature>
<dbReference type="GO" id="GO:0006227">
    <property type="term" value="P:dUDP biosynthetic process"/>
    <property type="evidence" value="ECO:0007669"/>
    <property type="project" value="TreeGrafter"/>
</dbReference>
<keyword evidence="8 12" id="KW-0067">ATP-binding</keyword>
<organism evidence="15 16">
    <name type="scientific">Methylobacterium planeticum</name>
    <dbReference type="NCBI Taxonomy" id="2615211"/>
    <lineage>
        <taxon>Bacteria</taxon>
        <taxon>Pseudomonadati</taxon>
        <taxon>Pseudomonadota</taxon>
        <taxon>Alphaproteobacteria</taxon>
        <taxon>Hyphomicrobiales</taxon>
        <taxon>Methylobacteriaceae</taxon>
        <taxon>Methylobacterium</taxon>
    </lineage>
</organism>
<dbReference type="SUPFAM" id="SSF52540">
    <property type="entry name" value="P-loop containing nucleoside triphosphate hydrolases"/>
    <property type="match status" value="1"/>
</dbReference>